<feature type="compositionally biased region" description="Basic and acidic residues" evidence="1">
    <location>
        <begin position="415"/>
        <end position="435"/>
    </location>
</feature>
<evidence type="ECO:0000259" key="2">
    <source>
        <dbReference type="Pfam" id="PF00856"/>
    </source>
</evidence>
<dbReference type="RefSeq" id="XP_067757026.1">
    <property type="nucleotide sequence ID" value="XM_067900826.1"/>
</dbReference>
<dbReference type="Proteomes" id="UP000674318">
    <property type="component" value="Unassembled WGS sequence"/>
</dbReference>
<dbReference type="GeneID" id="94290903"/>
<dbReference type="PANTHER" id="PTHR12197">
    <property type="entry name" value="HISTONE-LYSINE N-METHYLTRANSFERASE SMYD"/>
    <property type="match status" value="1"/>
</dbReference>
<protein>
    <recommendedName>
        <fullName evidence="2">SET domain-containing protein</fullName>
    </recommendedName>
</protein>
<keyword evidence="4" id="KW-1185">Reference proteome</keyword>
<sequence>MNPNYCPSALYLSAKAVETVPDAVTTALQAVRGGKASTKRAGGHGSSNQAKGLVSTAAAGGSASASHYTHALQGEGDAQNKVSVATTSRWHTTIPAWCSVCFQEIPAGRWLCNRGSLAELAMDVSEEQEVLDRVVRVAGTQATCADGDDRFDNGGAPVDDAASAAAAAMFRKLKKPSKSTETRKDSAVELKRRLLERALGLREELLFKRRLQRSRRVDQGLPVVRCEGWDAPVFSSSSSETIAGHGEAAMSGCVGCGVLCYCSEACWRAYRDEHEHSGECAVLRGLYPRLMAEYYAMGVTSSSASAGHRGRAGGATSSTVVMPGEEPLHWARSTSEPRMLEFQALLFNAVVITRAYRDGYLTHFNPTAEDAAVPGEEGPIAARLEVPPAVTDGSVSVEVETQACALDVQSRLPTRGRDCTSDRAEEGGSLHERGENSTLAARDSVVVPKEVWSINEIRAKAGLTGTVEVLDPDPELRRIASAALGWKGPLGTFRKRDDSTDSAVSDQSEVGAANVVLASTRTGGNGTSGSGAEDGPLALLSARTPQYAMFAQLETNLSVISKQHRSTYQRYYRVFVKRVLPVLQHLLPLHERSGTVRCRDDDTASQPSGHNEKNTSGVLQVSEVYFQRLCAAAQCNGFGVYDTQDHCIGFGVYPEASYFNHSCVPNLCRVMYHGGRVAAFYGLRAIEPQEPLTICYTDVEEMNSAERRRNLLGTYRFFCMCERCSRNAENPQSVMAAVGKRETIGDAHSDCTGVSPALFEKPLLLCSECAIRGYLRPLPPASYTSSSPESTSSWTMQEVEARQCTVCRSRVVREAVAATSTDQ</sequence>
<feature type="region of interest" description="Disordered" evidence="1">
    <location>
        <begin position="413"/>
        <end position="436"/>
    </location>
</feature>
<dbReference type="Pfam" id="PF00856">
    <property type="entry name" value="SET"/>
    <property type="match status" value="1"/>
</dbReference>
<evidence type="ECO:0000313" key="4">
    <source>
        <dbReference type="Proteomes" id="UP000674318"/>
    </source>
</evidence>
<dbReference type="InterPro" id="IPR050869">
    <property type="entry name" value="H3K4_H4K5_MeTrfase"/>
</dbReference>
<comment type="caution">
    <text evidence="3">The sequence shown here is derived from an EMBL/GenBank/DDBJ whole genome shotgun (WGS) entry which is preliminary data.</text>
</comment>
<organism evidence="3 4">
    <name type="scientific">Porcisia hertigi</name>
    <dbReference type="NCBI Taxonomy" id="2761500"/>
    <lineage>
        <taxon>Eukaryota</taxon>
        <taxon>Discoba</taxon>
        <taxon>Euglenozoa</taxon>
        <taxon>Kinetoplastea</taxon>
        <taxon>Metakinetoplastina</taxon>
        <taxon>Trypanosomatida</taxon>
        <taxon>Trypanosomatidae</taxon>
        <taxon>Leishmaniinae</taxon>
        <taxon>Porcisia</taxon>
    </lineage>
</organism>
<dbReference type="PANTHER" id="PTHR12197:SF251">
    <property type="entry name" value="EG:BACR7C10.4 PROTEIN"/>
    <property type="match status" value="1"/>
</dbReference>
<dbReference type="EMBL" id="JAFJZO010000023">
    <property type="protein sequence ID" value="KAG5504403.1"/>
    <property type="molecule type" value="Genomic_DNA"/>
</dbReference>
<dbReference type="OrthoDB" id="5945798at2759"/>
<accession>A0A836IVE1</accession>
<evidence type="ECO:0000256" key="1">
    <source>
        <dbReference type="SAM" id="MobiDB-lite"/>
    </source>
</evidence>
<name>A0A836IVE1_9TRYP</name>
<feature type="domain" description="SET" evidence="2">
    <location>
        <begin position="646"/>
        <end position="696"/>
    </location>
</feature>
<dbReference type="CDD" id="cd20071">
    <property type="entry name" value="SET_SMYD"/>
    <property type="match status" value="1"/>
</dbReference>
<dbReference type="SUPFAM" id="SSF82199">
    <property type="entry name" value="SET domain"/>
    <property type="match status" value="1"/>
</dbReference>
<proteinExistence type="predicted"/>
<dbReference type="InterPro" id="IPR001214">
    <property type="entry name" value="SET_dom"/>
</dbReference>
<dbReference type="InterPro" id="IPR046341">
    <property type="entry name" value="SET_dom_sf"/>
</dbReference>
<dbReference type="AlphaFoldDB" id="A0A836IVE1"/>
<dbReference type="Gene3D" id="2.170.270.10">
    <property type="entry name" value="SET domain"/>
    <property type="match status" value="1"/>
</dbReference>
<dbReference type="GO" id="GO:0005634">
    <property type="term" value="C:nucleus"/>
    <property type="evidence" value="ECO:0007669"/>
    <property type="project" value="TreeGrafter"/>
</dbReference>
<gene>
    <name evidence="3" type="ORF">JKF63_04854</name>
</gene>
<dbReference type="KEGG" id="phet:94290903"/>
<evidence type="ECO:0000313" key="3">
    <source>
        <dbReference type="EMBL" id="KAG5504403.1"/>
    </source>
</evidence>
<reference evidence="3 4" key="1">
    <citation type="submission" date="2021-02" db="EMBL/GenBank/DDBJ databases">
        <title>Porcisia hertigi Genome sequencing and assembly.</title>
        <authorList>
            <person name="Almutairi H."/>
            <person name="Gatherer D."/>
        </authorList>
    </citation>
    <scope>NUCLEOTIDE SEQUENCE [LARGE SCALE GENOMIC DNA]</scope>
    <source>
        <strain evidence="3 4">C119</strain>
    </source>
</reference>